<proteinExistence type="predicted"/>
<comment type="caution">
    <text evidence="3">The sequence shown here is derived from an EMBL/GenBank/DDBJ whole genome shotgun (WGS) entry which is preliminary data.</text>
</comment>
<dbReference type="InterPro" id="IPR052935">
    <property type="entry name" value="Mg2+_PAP"/>
</dbReference>
<dbReference type="EMBL" id="JACBZD010000001">
    <property type="protein sequence ID" value="NYI07444.1"/>
    <property type="molecule type" value="Genomic_DNA"/>
</dbReference>
<dbReference type="GO" id="GO:0008195">
    <property type="term" value="F:phosphatidate phosphatase activity"/>
    <property type="evidence" value="ECO:0007669"/>
    <property type="project" value="InterPro"/>
</dbReference>
<evidence type="ECO:0000313" key="4">
    <source>
        <dbReference type="Proteomes" id="UP000567795"/>
    </source>
</evidence>
<feature type="region of interest" description="Disordered" evidence="1">
    <location>
        <begin position="393"/>
        <end position="416"/>
    </location>
</feature>
<keyword evidence="4" id="KW-1185">Reference proteome</keyword>
<protein>
    <submittedName>
        <fullName evidence="3">Phosphatidate phosphatase APP1</fullName>
    </submittedName>
</protein>
<gene>
    <name evidence="3" type="ORF">FHU37_004387</name>
</gene>
<sequence length="432" mass="46325">MNATPAAPSSRPHRAAQVEDAANRAVAHWLRRRGWVVRVEPYTGYGSPGWVRVMARTLLARPVRRLDRRPSPASGAGSAAVAGDAATTRAAPAQAAPTHAPELEPSALRPPGPQGSVPEQSGAERSSAARGPEAGGSGASGASAAEFSPKRREPERLMRGWRRFATAQVAGAVVEVRVGDTVHRLTADRGGYVDAVLPADLAPGWHEVLMSVEGGAPVSAPVLVVSEETTFGMVSDIDDTVMVTMLPRPMVAAWNSLVLHEHARRTVPGMAALYRELLREHPDAPVFYLSTGAWNVASTLRRFLSRHGYPAGVLLLTDWGPTNSGWFRSGQQHKRESLRRLMRELPQVRWLLVGDDGQHDPGLYQEAAAEHPGRVRAIALRQLSPAQQVLSHGLPVPNEETRGTASGAQRTPVVSAPDGAGLAEQLRRLDLC</sequence>
<evidence type="ECO:0000313" key="3">
    <source>
        <dbReference type="EMBL" id="NYI07444.1"/>
    </source>
</evidence>
<feature type="region of interest" description="Disordered" evidence="1">
    <location>
        <begin position="66"/>
        <end position="153"/>
    </location>
</feature>
<name>A0A853A3J1_9ACTN</name>
<reference evidence="3 4" key="1">
    <citation type="submission" date="2020-07" db="EMBL/GenBank/DDBJ databases">
        <title>Sequencing the genomes of 1000 actinobacteria strains.</title>
        <authorList>
            <person name="Klenk H.-P."/>
        </authorList>
    </citation>
    <scope>NUCLEOTIDE SEQUENCE [LARGE SCALE GENOMIC DNA]</scope>
    <source>
        <strain evidence="3 4">DSM 42178</strain>
    </source>
</reference>
<evidence type="ECO:0000256" key="1">
    <source>
        <dbReference type="SAM" id="MobiDB-lite"/>
    </source>
</evidence>
<dbReference type="PANTHER" id="PTHR28208:SF3">
    <property type="entry name" value="PHOSPHATIDATE PHOSPHATASE APP1"/>
    <property type="match status" value="1"/>
</dbReference>
<evidence type="ECO:0000259" key="2">
    <source>
        <dbReference type="Pfam" id="PF09949"/>
    </source>
</evidence>
<dbReference type="AlphaFoldDB" id="A0A853A3J1"/>
<dbReference type="PANTHER" id="PTHR28208">
    <property type="entry name" value="PHOSPHATIDATE PHOSPHATASE APP1"/>
    <property type="match status" value="1"/>
</dbReference>
<feature type="compositionally biased region" description="Low complexity" evidence="1">
    <location>
        <begin position="71"/>
        <end position="100"/>
    </location>
</feature>
<dbReference type="Pfam" id="PF09949">
    <property type="entry name" value="APP1_cat"/>
    <property type="match status" value="1"/>
</dbReference>
<dbReference type="InterPro" id="IPR019236">
    <property type="entry name" value="APP1_cat"/>
</dbReference>
<organism evidence="3 4">
    <name type="scientific">Allostreptomyces psammosilenae</name>
    <dbReference type="NCBI Taxonomy" id="1892865"/>
    <lineage>
        <taxon>Bacteria</taxon>
        <taxon>Bacillati</taxon>
        <taxon>Actinomycetota</taxon>
        <taxon>Actinomycetes</taxon>
        <taxon>Kitasatosporales</taxon>
        <taxon>Streptomycetaceae</taxon>
        <taxon>Allostreptomyces</taxon>
    </lineage>
</organism>
<dbReference type="Proteomes" id="UP000567795">
    <property type="component" value="Unassembled WGS sequence"/>
</dbReference>
<accession>A0A853A3J1</accession>
<feature type="domain" description="Phosphatidate phosphatase APP1 catalytic" evidence="2">
    <location>
        <begin position="231"/>
        <end position="382"/>
    </location>
</feature>
<dbReference type="RefSeq" id="WP_218904116.1">
    <property type="nucleotide sequence ID" value="NZ_JACBZD010000001.1"/>
</dbReference>